<sequence>MAGKLTERSIKWQLCYDVSARTWWMHVRGAEMRGPGYRVPGPPQLANERPECKHHYKTLLRQAAEKQLDGRPREIEASSTNPLLGGKSCGGISCRVLTSAPPDFLQTLYQGARQKRSGGSQSDMCVLT</sequence>
<comment type="caution">
    <text evidence="1">The sequence shown here is derived from an EMBL/GenBank/DDBJ whole genome shotgun (WGS) entry which is preliminary data.</text>
</comment>
<reference evidence="1" key="1">
    <citation type="submission" date="2020-03" db="EMBL/GenBank/DDBJ databases">
        <authorList>
            <person name="Weist P."/>
        </authorList>
    </citation>
    <scope>NUCLEOTIDE SEQUENCE</scope>
</reference>
<gene>
    <name evidence="1" type="ORF">PLEPLA_LOCUS40100</name>
</gene>
<organism evidence="1 2">
    <name type="scientific">Pleuronectes platessa</name>
    <name type="common">European plaice</name>
    <dbReference type="NCBI Taxonomy" id="8262"/>
    <lineage>
        <taxon>Eukaryota</taxon>
        <taxon>Metazoa</taxon>
        <taxon>Chordata</taxon>
        <taxon>Craniata</taxon>
        <taxon>Vertebrata</taxon>
        <taxon>Euteleostomi</taxon>
        <taxon>Actinopterygii</taxon>
        <taxon>Neopterygii</taxon>
        <taxon>Teleostei</taxon>
        <taxon>Neoteleostei</taxon>
        <taxon>Acanthomorphata</taxon>
        <taxon>Carangaria</taxon>
        <taxon>Pleuronectiformes</taxon>
        <taxon>Pleuronectoidei</taxon>
        <taxon>Pleuronectidae</taxon>
        <taxon>Pleuronectes</taxon>
    </lineage>
</organism>
<keyword evidence="2" id="KW-1185">Reference proteome</keyword>
<accession>A0A9N7VME5</accession>
<evidence type="ECO:0000313" key="1">
    <source>
        <dbReference type="EMBL" id="CAB1452360.1"/>
    </source>
</evidence>
<protein>
    <submittedName>
        <fullName evidence="1">Uncharacterized protein</fullName>
    </submittedName>
</protein>
<dbReference type="EMBL" id="CADEAL010004125">
    <property type="protein sequence ID" value="CAB1452360.1"/>
    <property type="molecule type" value="Genomic_DNA"/>
</dbReference>
<dbReference type="AlphaFoldDB" id="A0A9N7VME5"/>
<name>A0A9N7VME5_PLEPL</name>
<evidence type="ECO:0000313" key="2">
    <source>
        <dbReference type="Proteomes" id="UP001153269"/>
    </source>
</evidence>
<proteinExistence type="predicted"/>
<dbReference type="Proteomes" id="UP001153269">
    <property type="component" value="Unassembled WGS sequence"/>
</dbReference>